<name>A0A365Y4G0_9BACT</name>
<dbReference type="AlphaFoldDB" id="A0A365Y4G0"/>
<sequence>MRRWVVYDIIRERFKDTKGRRDFLYKFLLEAKNLEKNKMKVLIVRIYKKMTATQGRFPTVNGKYLFFGGFINIIRPLS</sequence>
<organism evidence="1 2">
    <name type="scientific">Chitinophaga flava</name>
    <dbReference type="NCBI Taxonomy" id="2259036"/>
    <lineage>
        <taxon>Bacteria</taxon>
        <taxon>Pseudomonadati</taxon>
        <taxon>Bacteroidota</taxon>
        <taxon>Chitinophagia</taxon>
        <taxon>Chitinophagales</taxon>
        <taxon>Chitinophagaceae</taxon>
        <taxon>Chitinophaga</taxon>
    </lineage>
</organism>
<gene>
    <name evidence="1" type="ORF">DF182_13250</name>
</gene>
<proteinExistence type="predicted"/>
<comment type="caution">
    <text evidence="1">The sequence shown here is derived from an EMBL/GenBank/DDBJ whole genome shotgun (WGS) entry which is preliminary data.</text>
</comment>
<dbReference type="Proteomes" id="UP000253410">
    <property type="component" value="Unassembled WGS sequence"/>
</dbReference>
<keyword evidence="2" id="KW-1185">Reference proteome</keyword>
<protein>
    <submittedName>
        <fullName evidence="1">Uncharacterized protein</fullName>
    </submittedName>
</protein>
<evidence type="ECO:0000313" key="2">
    <source>
        <dbReference type="Proteomes" id="UP000253410"/>
    </source>
</evidence>
<reference evidence="1 2" key="1">
    <citation type="submission" date="2018-05" db="EMBL/GenBank/DDBJ databases">
        <title>Chitinophaga sp. K3CV102501T nov., isolated from isolated from a monsoon evergreen broad-leaved forest soil.</title>
        <authorList>
            <person name="Lv Y."/>
        </authorList>
    </citation>
    <scope>NUCLEOTIDE SEQUENCE [LARGE SCALE GENOMIC DNA]</scope>
    <source>
        <strain evidence="1 2">GDMCC 1.1325</strain>
    </source>
</reference>
<dbReference type="EMBL" id="QFFJ01000001">
    <property type="protein sequence ID" value="RBL93476.1"/>
    <property type="molecule type" value="Genomic_DNA"/>
</dbReference>
<evidence type="ECO:0000313" key="1">
    <source>
        <dbReference type="EMBL" id="RBL93476.1"/>
    </source>
</evidence>
<accession>A0A365Y4G0</accession>